<dbReference type="Pfam" id="PF11913">
    <property type="entry name" value="DUF3431"/>
    <property type="match status" value="1"/>
</dbReference>
<proteinExistence type="predicted"/>
<dbReference type="AlphaFoldDB" id="A0A6G1JU55"/>
<sequence>MWKLHRYNWDDSSPPPEAWFPANKGPEAMMYLSYTITYYDALPDYTAFIHGHQRSWHQQGDMVELINSLQIPALDAHGYVPLRCDWYPSCPSEIRLIDHDAIVWGPGVHCEDAEREIGRAWKELFDFAEMPRTIASQCCAQFVVTRDAIPRRSRVDYERMRRAWLQKPDLIDDTSGRVFEKLWAYIMTGEAVRCPAPQQCACQYFGQCAPRKWATPPGGLVKWKEDSAFVSATSDEVNRL</sequence>
<evidence type="ECO:0000313" key="2">
    <source>
        <dbReference type="Proteomes" id="UP000799428"/>
    </source>
</evidence>
<keyword evidence="2" id="KW-1185">Reference proteome</keyword>
<dbReference type="PANTHER" id="PTHR37490">
    <property type="entry name" value="EXPRESSED PROTEIN"/>
    <property type="match status" value="1"/>
</dbReference>
<name>A0A6G1JU55_9PLEO</name>
<dbReference type="OrthoDB" id="426718at2759"/>
<organism evidence="1 2">
    <name type="scientific">Pleomassaria siparia CBS 279.74</name>
    <dbReference type="NCBI Taxonomy" id="1314801"/>
    <lineage>
        <taxon>Eukaryota</taxon>
        <taxon>Fungi</taxon>
        <taxon>Dikarya</taxon>
        <taxon>Ascomycota</taxon>
        <taxon>Pezizomycotina</taxon>
        <taxon>Dothideomycetes</taxon>
        <taxon>Pleosporomycetidae</taxon>
        <taxon>Pleosporales</taxon>
        <taxon>Pleomassariaceae</taxon>
        <taxon>Pleomassaria</taxon>
    </lineage>
</organism>
<protein>
    <submittedName>
        <fullName evidence="1">Uncharacterized protein</fullName>
    </submittedName>
</protein>
<evidence type="ECO:0000313" key="1">
    <source>
        <dbReference type="EMBL" id="KAF2704068.1"/>
    </source>
</evidence>
<dbReference type="PANTHER" id="PTHR37490:SF2">
    <property type="match status" value="1"/>
</dbReference>
<dbReference type="EMBL" id="MU005784">
    <property type="protein sequence ID" value="KAF2704068.1"/>
    <property type="molecule type" value="Genomic_DNA"/>
</dbReference>
<accession>A0A6G1JU55</accession>
<reference evidence="1" key="1">
    <citation type="journal article" date="2020" name="Stud. Mycol.">
        <title>101 Dothideomycetes genomes: a test case for predicting lifestyles and emergence of pathogens.</title>
        <authorList>
            <person name="Haridas S."/>
            <person name="Albert R."/>
            <person name="Binder M."/>
            <person name="Bloem J."/>
            <person name="Labutti K."/>
            <person name="Salamov A."/>
            <person name="Andreopoulos B."/>
            <person name="Baker S."/>
            <person name="Barry K."/>
            <person name="Bills G."/>
            <person name="Bluhm B."/>
            <person name="Cannon C."/>
            <person name="Castanera R."/>
            <person name="Culley D."/>
            <person name="Daum C."/>
            <person name="Ezra D."/>
            <person name="Gonzalez J."/>
            <person name="Henrissat B."/>
            <person name="Kuo A."/>
            <person name="Liang C."/>
            <person name="Lipzen A."/>
            <person name="Lutzoni F."/>
            <person name="Magnuson J."/>
            <person name="Mondo S."/>
            <person name="Nolan M."/>
            <person name="Ohm R."/>
            <person name="Pangilinan J."/>
            <person name="Park H.-J."/>
            <person name="Ramirez L."/>
            <person name="Alfaro M."/>
            <person name="Sun H."/>
            <person name="Tritt A."/>
            <person name="Yoshinaga Y."/>
            <person name="Zwiers L.-H."/>
            <person name="Turgeon B."/>
            <person name="Goodwin S."/>
            <person name="Spatafora J."/>
            <person name="Crous P."/>
            <person name="Grigoriev I."/>
        </authorList>
    </citation>
    <scope>NUCLEOTIDE SEQUENCE</scope>
    <source>
        <strain evidence="1">CBS 279.74</strain>
    </source>
</reference>
<gene>
    <name evidence="1" type="ORF">K504DRAFT_442990</name>
</gene>
<dbReference type="Proteomes" id="UP000799428">
    <property type="component" value="Unassembled WGS sequence"/>
</dbReference>
<dbReference type="InterPro" id="IPR021838">
    <property type="entry name" value="DUF3431"/>
</dbReference>